<name>A0A401PBX1_SCYTO</name>
<dbReference type="SMART" id="SM00020">
    <property type="entry name" value="Tryp_SPc"/>
    <property type="match status" value="1"/>
</dbReference>
<dbReference type="InterPro" id="IPR001314">
    <property type="entry name" value="Peptidase_S1A"/>
</dbReference>
<sequence length="268" mass="28875">MIGFVLAAFFVATVYGCGSPTYQPILSRVVGGVDARPNSWPWQISLQVAREGNWFHTCGGTLIDQRWVMTAAHCINKKNTYRVALGKQVLSVSEPGSFFADVEKTFRHEKFSMIFAANGYDIALVKLAAPVVLDDKIELGCIPAPGSILPNDFSCYITGWGLMKAGGSVSDVLQQALLPVVDHAICSKPDWWGSIAKQSMVCAGGDGVVSGCNGDSGGPLNCQKANGAWEVHGIVSFGSAFCSHKKKPTVFTRVSAYNDWISEKMMNN</sequence>
<keyword evidence="3 7" id="KW-0378">Hydrolase</keyword>
<dbReference type="OMA" id="DWISSKM"/>
<dbReference type="GO" id="GO:0005615">
    <property type="term" value="C:extracellular space"/>
    <property type="evidence" value="ECO:0007669"/>
    <property type="project" value="TreeGrafter"/>
</dbReference>
<evidence type="ECO:0000259" key="9">
    <source>
        <dbReference type="PROSITE" id="PS50240"/>
    </source>
</evidence>
<evidence type="ECO:0000256" key="5">
    <source>
        <dbReference type="ARBA" id="ARBA00023145"/>
    </source>
</evidence>
<dbReference type="Gene3D" id="2.40.10.10">
    <property type="entry name" value="Trypsin-like serine proteases"/>
    <property type="match status" value="2"/>
</dbReference>
<keyword evidence="5" id="KW-0865">Zymogen</keyword>
<comment type="caution">
    <text evidence="10">The sequence shown here is derived from an EMBL/GenBank/DDBJ whole genome shotgun (WGS) entry which is preliminary data.</text>
</comment>
<dbReference type="STRING" id="75743.A0A401PBX1"/>
<dbReference type="FunFam" id="2.40.10.10:FF:000004">
    <property type="entry name" value="Tryptase gamma 1"/>
    <property type="match status" value="1"/>
</dbReference>
<keyword evidence="6" id="KW-1015">Disulfide bond</keyword>
<dbReference type="InterPro" id="IPR009003">
    <property type="entry name" value="Peptidase_S1_PA"/>
</dbReference>
<dbReference type="SUPFAM" id="SSF50494">
    <property type="entry name" value="Trypsin-like serine proteases"/>
    <property type="match status" value="1"/>
</dbReference>
<dbReference type="PROSITE" id="PS00134">
    <property type="entry name" value="TRYPSIN_HIS"/>
    <property type="match status" value="1"/>
</dbReference>
<evidence type="ECO:0000256" key="2">
    <source>
        <dbReference type="ARBA" id="ARBA00022729"/>
    </source>
</evidence>
<feature type="chain" id="PRO_5019301803" description="Peptidase S1 domain-containing protein" evidence="8">
    <location>
        <begin position="17"/>
        <end position="268"/>
    </location>
</feature>
<evidence type="ECO:0000256" key="4">
    <source>
        <dbReference type="ARBA" id="ARBA00022825"/>
    </source>
</evidence>
<evidence type="ECO:0000313" key="11">
    <source>
        <dbReference type="Proteomes" id="UP000288216"/>
    </source>
</evidence>
<evidence type="ECO:0000313" key="10">
    <source>
        <dbReference type="EMBL" id="GCB70614.1"/>
    </source>
</evidence>
<dbReference type="PROSITE" id="PS00135">
    <property type="entry name" value="TRYPSIN_SER"/>
    <property type="match status" value="1"/>
</dbReference>
<protein>
    <recommendedName>
        <fullName evidence="9">Peptidase S1 domain-containing protein</fullName>
    </recommendedName>
</protein>
<reference evidence="10 11" key="1">
    <citation type="journal article" date="2018" name="Nat. Ecol. Evol.">
        <title>Shark genomes provide insights into elasmobranch evolution and the origin of vertebrates.</title>
        <authorList>
            <person name="Hara Y"/>
            <person name="Yamaguchi K"/>
            <person name="Onimaru K"/>
            <person name="Kadota M"/>
            <person name="Koyanagi M"/>
            <person name="Keeley SD"/>
            <person name="Tatsumi K"/>
            <person name="Tanaka K"/>
            <person name="Motone F"/>
            <person name="Kageyama Y"/>
            <person name="Nozu R"/>
            <person name="Adachi N"/>
            <person name="Nishimura O"/>
            <person name="Nakagawa R"/>
            <person name="Tanegashima C"/>
            <person name="Kiyatake I"/>
            <person name="Matsumoto R"/>
            <person name="Murakumo K"/>
            <person name="Nishida K"/>
            <person name="Terakita A"/>
            <person name="Kuratani S"/>
            <person name="Sato K"/>
            <person name="Hyodo S Kuraku.S."/>
        </authorList>
    </citation>
    <scope>NUCLEOTIDE SEQUENCE [LARGE SCALE GENOMIC DNA]</scope>
</reference>
<evidence type="ECO:0000256" key="3">
    <source>
        <dbReference type="ARBA" id="ARBA00022801"/>
    </source>
</evidence>
<dbReference type="InterPro" id="IPR050850">
    <property type="entry name" value="Peptidase_S1_Elastase_sf"/>
</dbReference>
<evidence type="ECO:0000256" key="8">
    <source>
        <dbReference type="SAM" id="SignalP"/>
    </source>
</evidence>
<dbReference type="Pfam" id="PF00089">
    <property type="entry name" value="Trypsin"/>
    <property type="match status" value="1"/>
</dbReference>
<keyword evidence="11" id="KW-1185">Reference proteome</keyword>
<dbReference type="InterPro" id="IPR001254">
    <property type="entry name" value="Trypsin_dom"/>
</dbReference>
<dbReference type="PROSITE" id="PS50240">
    <property type="entry name" value="TRYPSIN_DOM"/>
    <property type="match status" value="1"/>
</dbReference>
<dbReference type="InterPro" id="IPR043504">
    <property type="entry name" value="Peptidase_S1_PA_chymotrypsin"/>
</dbReference>
<dbReference type="FunFam" id="2.40.10.10:FF:000017">
    <property type="entry name" value="Chymotrypsin-like elastase family member 1"/>
    <property type="match status" value="1"/>
</dbReference>
<dbReference type="CDD" id="cd00190">
    <property type="entry name" value="Tryp_SPc"/>
    <property type="match status" value="1"/>
</dbReference>
<accession>A0A401PBX1</accession>
<keyword evidence="1 7" id="KW-0645">Protease</keyword>
<evidence type="ECO:0000256" key="1">
    <source>
        <dbReference type="ARBA" id="ARBA00022670"/>
    </source>
</evidence>
<gene>
    <name evidence="10" type="ORF">scyTo_0001323</name>
</gene>
<dbReference type="InterPro" id="IPR018114">
    <property type="entry name" value="TRYPSIN_HIS"/>
</dbReference>
<dbReference type="PRINTS" id="PR00722">
    <property type="entry name" value="CHYMOTRYPSIN"/>
</dbReference>
<dbReference type="AlphaFoldDB" id="A0A401PBX1"/>
<feature type="signal peptide" evidence="8">
    <location>
        <begin position="1"/>
        <end position="16"/>
    </location>
</feature>
<dbReference type="OrthoDB" id="10061449at2759"/>
<organism evidence="10 11">
    <name type="scientific">Scyliorhinus torazame</name>
    <name type="common">Cloudy catshark</name>
    <name type="synonym">Catulus torazame</name>
    <dbReference type="NCBI Taxonomy" id="75743"/>
    <lineage>
        <taxon>Eukaryota</taxon>
        <taxon>Metazoa</taxon>
        <taxon>Chordata</taxon>
        <taxon>Craniata</taxon>
        <taxon>Vertebrata</taxon>
        <taxon>Chondrichthyes</taxon>
        <taxon>Elasmobranchii</taxon>
        <taxon>Galeomorphii</taxon>
        <taxon>Galeoidea</taxon>
        <taxon>Carcharhiniformes</taxon>
        <taxon>Scyliorhinidae</taxon>
        <taxon>Scyliorhinus</taxon>
    </lineage>
</organism>
<dbReference type="EMBL" id="BFAA01000294">
    <property type="protein sequence ID" value="GCB70614.1"/>
    <property type="molecule type" value="Genomic_DNA"/>
</dbReference>
<keyword evidence="2 8" id="KW-0732">Signal</keyword>
<dbReference type="GO" id="GO:0004252">
    <property type="term" value="F:serine-type endopeptidase activity"/>
    <property type="evidence" value="ECO:0007669"/>
    <property type="project" value="InterPro"/>
</dbReference>
<dbReference type="PANTHER" id="PTHR24257">
    <property type="entry name" value="CHYMOTRYPSIN-LIKE ELASTASE FAMILY MEMBER"/>
    <property type="match status" value="1"/>
</dbReference>
<evidence type="ECO:0000256" key="7">
    <source>
        <dbReference type="RuleBase" id="RU363034"/>
    </source>
</evidence>
<feature type="domain" description="Peptidase S1" evidence="9">
    <location>
        <begin position="29"/>
        <end position="266"/>
    </location>
</feature>
<dbReference type="PANTHER" id="PTHR24257:SF31">
    <property type="entry name" value="ELASTASE 3 LIKE ISOFORM X1"/>
    <property type="match status" value="1"/>
</dbReference>
<evidence type="ECO:0000256" key="6">
    <source>
        <dbReference type="ARBA" id="ARBA00023157"/>
    </source>
</evidence>
<dbReference type="GO" id="GO:0006508">
    <property type="term" value="P:proteolysis"/>
    <property type="evidence" value="ECO:0007669"/>
    <property type="project" value="UniProtKB-KW"/>
</dbReference>
<dbReference type="InterPro" id="IPR033116">
    <property type="entry name" value="TRYPSIN_SER"/>
</dbReference>
<proteinExistence type="predicted"/>
<keyword evidence="4 7" id="KW-0720">Serine protease</keyword>
<dbReference type="Proteomes" id="UP000288216">
    <property type="component" value="Unassembled WGS sequence"/>
</dbReference>